<gene>
    <name evidence="2" type="ORF">A2898_03880</name>
</gene>
<reference evidence="2 3" key="1">
    <citation type="journal article" date="2016" name="Nat. Commun.">
        <title>Thousands of microbial genomes shed light on interconnected biogeochemical processes in an aquifer system.</title>
        <authorList>
            <person name="Anantharaman K."/>
            <person name="Brown C.T."/>
            <person name="Hug L.A."/>
            <person name="Sharon I."/>
            <person name="Castelle C.J."/>
            <person name="Probst A.J."/>
            <person name="Thomas B.C."/>
            <person name="Singh A."/>
            <person name="Wilkins M.J."/>
            <person name="Karaoz U."/>
            <person name="Brodie E.L."/>
            <person name="Williams K.H."/>
            <person name="Hubbard S.S."/>
            <person name="Banfield J.F."/>
        </authorList>
    </citation>
    <scope>NUCLEOTIDE SEQUENCE [LARGE SCALE GENOMIC DNA]</scope>
</reference>
<keyword evidence="1" id="KW-0472">Membrane</keyword>
<dbReference type="AlphaFoldDB" id="A0A1G2B7Z9"/>
<dbReference type="STRING" id="1798543.A2898_03880"/>
<feature type="transmembrane region" description="Helical" evidence="1">
    <location>
        <begin position="131"/>
        <end position="151"/>
    </location>
</feature>
<organism evidence="2 3">
    <name type="scientific">Candidatus Kerfeldbacteria bacterium RIFCSPLOWO2_01_FULL_48_11</name>
    <dbReference type="NCBI Taxonomy" id="1798543"/>
    <lineage>
        <taxon>Bacteria</taxon>
        <taxon>Candidatus Kerfeldiibacteriota</taxon>
    </lineage>
</organism>
<protein>
    <submittedName>
        <fullName evidence="2">Uncharacterized protein</fullName>
    </submittedName>
</protein>
<dbReference type="EMBL" id="MHKE01000004">
    <property type="protein sequence ID" value="OGY84826.1"/>
    <property type="molecule type" value="Genomic_DNA"/>
</dbReference>
<keyword evidence="1" id="KW-1133">Transmembrane helix</keyword>
<evidence type="ECO:0000256" key="1">
    <source>
        <dbReference type="SAM" id="Phobius"/>
    </source>
</evidence>
<accession>A0A1G2B7Z9</accession>
<sequence length="313" mass="33918">MKHWIKKTFIIIGLLVVIIFPVVSFAQSEELDAACVLDDALDDEGNLKRPPIELQTRIPGVTHEVSSKDKETGEIVTKHMVRDFPCFLGGIYRYMAGASAIISTVMIMFGGYKYVVSFGSAQRMKDAEDTIVSAMVGLAITLGSYLLLYTVNPALVEFPDIIVKPVAPINQDLDEEGAKQKCRTEQLQHMCGEPFSFKTGGVDYWCCGMQKSSSGAGCVDNLDEWLQVPGVTSTTPKGLCYQGWTYEKLDQRNLKISEPGVSKYGYVTMEGVTNQPTLQDCTTLSPPNCGSGTGCGAGGSCVAQGGICKCMLN</sequence>
<dbReference type="Proteomes" id="UP000179164">
    <property type="component" value="Unassembled WGS sequence"/>
</dbReference>
<name>A0A1G2B7Z9_9BACT</name>
<proteinExistence type="predicted"/>
<keyword evidence="1" id="KW-0812">Transmembrane</keyword>
<evidence type="ECO:0000313" key="3">
    <source>
        <dbReference type="Proteomes" id="UP000179164"/>
    </source>
</evidence>
<evidence type="ECO:0000313" key="2">
    <source>
        <dbReference type="EMBL" id="OGY84826.1"/>
    </source>
</evidence>
<feature type="transmembrane region" description="Helical" evidence="1">
    <location>
        <begin position="91"/>
        <end position="110"/>
    </location>
</feature>
<comment type="caution">
    <text evidence="2">The sequence shown here is derived from an EMBL/GenBank/DDBJ whole genome shotgun (WGS) entry which is preliminary data.</text>
</comment>